<evidence type="ECO:0000259" key="6">
    <source>
        <dbReference type="PROSITE" id="PS50278"/>
    </source>
</evidence>
<dbReference type="Gene3D" id="2.10.90.10">
    <property type="entry name" value="Cystine-knot cytokines"/>
    <property type="match status" value="1"/>
</dbReference>
<proteinExistence type="inferred from homology"/>
<dbReference type="GO" id="GO:0008284">
    <property type="term" value="P:positive regulation of cell population proliferation"/>
    <property type="evidence" value="ECO:0007669"/>
    <property type="project" value="TreeGrafter"/>
</dbReference>
<comment type="similarity">
    <text evidence="1 4">Belongs to the PDGF/VEGF growth factor family.</text>
</comment>
<dbReference type="GO" id="GO:0005615">
    <property type="term" value="C:extracellular space"/>
    <property type="evidence" value="ECO:0007669"/>
    <property type="project" value="TreeGrafter"/>
</dbReference>
<comment type="caution">
    <text evidence="7">The sequence shown here is derived from an EMBL/GenBank/DDBJ whole genome shotgun (WGS) entry which is preliminary data.</text>
</comment>
<gene>
    <name evidence="7" type="ORF">RUM43_006513</name>
</gene>
<dbReference type="PANTHER" id="PTHR11633">
    <property type="entry name" value="PLATELET-DERIVED GROWTH FACTOR"/>
    <property type="match status" value="1"/>
</dbReference>
<keyword evidence="5" id="KW-0812">Transmembrane</keyword>
<evidence type="ECO:0000313" key="7">
    <source>
        <dbReference type="EMBL" id="KAK6626207.1"/>
    </source>
</evidence>
<keyword evidence="3" id="KW-0497">Mitogen</keyword>
<keyword evidence="5" id="KW-0472">Membrane</keyword>
<dbReference type="Proteomes" id="UP001372834">
    <property type="component" value="Unassembled WGS sequence"/>
</dbReference>
<feature type="transmembrane region" description="Helical" evidence="5">
    <location>
        <begin position="6"/>
        <end position="27"/>
    </location>
</feature>
<dbReference type="GO" id="GO:0070851">
    <property type="term" value="F:growth factor receptor binding"/>
    <property type="evidence" value="ECO:0007669"/>
    <property type="project" value="TreeGrafter"/>
</dbReference>
<feature type="transmembrane region" description="Helical" evidence="5">
    <location>
        <begin position="278"/>
        <end position="297"/>
    </location>
</feature>
<dbReference type="InterPro" id="IPR029034">
    <property type="entry name" value="Cystine-knot_cytokine"/>
</dbReference>
<accession>A0AAN8NS74</accession>
<dbReference type="AlphaFoldDB" id="A0AAN8NS74"/>
<organism evidence="7 8">
    <name type="scientific">Polyplax serrata</name>
    <name type="common">Common mouse louse</name>
    <dbReference type="NCBI Taxonomy" id="468196"/>
    <lineage>
        <taxon>Eukaryota</taxon>
        <taxon>Metazoa</taxon>
        <taxon>Ecdysozoa</taxon>
        <taxon>Arthropoda</taxon>
        <taxon>Hexapoda</taxon>
        <taxon>Insecta</taxon>
        <taxon>Pterygota</taxon>
        <taxon>Neoptera</taxon>
        <taxon>Paraneoptera</taxon>
        <taxon>Psocodea</taxon>
        <taxon>Troctomorpha</taxon>
        <taxon>Phthiraptera</taxon>
        <taxon>Anoplura</taxon>
        <taxon>Polyplacidae</taxon>
        <taxon>Polyplax</taxon>
    </lineage>
</organism>
<name>A0AAN8NS74_POLSC</name>
<keyword evidence="5" id="KW-1133">Transmembrane helix</keyword>
<dbReference type="GO" id="GO:0051781">
    <property type="term" value="P:positive regulation of cell division"/>
    <property type="evidence" value="ECO:0007669"/>
    <property type="project" value="UniProtKB-KW"/>
</dbReference>
<evidence type="ECO:0000256" key="4">
    <source>
        <dbReference type="RuleBase" id="RU003818"/>
    </source>
</evidence>
<feature type="domain" description="Platelet-derived growth factor (PDGF) family profile" evidence="6">
    <location>
        <begin position="122"/>
        <end position="197"/>
    </location>
</feature>
<dbReference type="SMART" id="SM00141">
    <property type="entry name" value="PDGF"/>
    <property type="match status" value="1"/>
</dbReference>
<dbReference type="InterPro" id="IPR000072">
    <property type="entry name" value="PDGF/VEGF_dom"/>
</dbReference>
<reference evidence="7 8" key="1">
    <citation type="submission" date="2023-10" db="EMBL/GenBank/DDBJ databases">
        <title>Genomes of two closely related lineages of the louse Polyplax serrata with different host specificities.</title>
        <authorList>
            <person name="Martinu J."/>
            <person name="Tarabai H."/>
            <person name="Stefka J."/>
            <person name="Hypsa V."/>
        </authorList>
    </citation>
    <scope>NUCLEOTIDE SEQUENCE [LARGE SCALE GENOMIC DNA]</scope>
    <source>
        <strain evidence="7">HR10_N</strain>
    </source>
</reference>
<protein>
    <recommendedName>
        <fullName evidence="6">Platelet-derived growth factor (PDGF) family profile domain-containing protein</fullName>
    </recommendedName>
</protein>
<dbReference type="PANTHER" id="PTHR11633:SF1">
    <property type="entry name" value="LD28763P"/>
    <property type="match status" value="1"/>
</dbReference>
<evidence type="ECO:0000256" key="2">
    <source>
        <dbReference type="ARBA" id="ARBA00023030"/>
    </source>
</evidence>
<evidence type="ECO:0000256" key="5">
    <source>
        <dbReference type="SAM" id="Phobius"/>
    </source>
</evidence>
<dbReference type="PROSITE" id="PS50278">
    <property type="entry name" value="PDGF_2"/>
    <property type="match status" value="1"/>
</dbReference>
<dbReference type="SUPFAM" id="SSF57501">
    <property type="entry name" value="Cystine-knot cytokines"/>
    <property type="match status" value="1"/>
</dbReference>
<dbReference type="Pfam" id="PF00341">
    <property type="entry name" value="PDGF"/>
    <property type="match status" value="1"/>
</dbReference>
<evidence type="ECO:0000256" key="3">
    <source>
        <dbReference type="ARBA" id="ARBA00023246"/>
    </source>
</evidence>
<dbReference type="GO" id="GO:0016020">
    <property type="term" value="C:membrane"/>
    <property type="evidence" value="ECO:0007669"/>
    <property type="project" value="InterPro"/>
</dbReference>
<dbReference type="EMBL" id="JAWJWE010000037">
    <property type="protein sequence ID" value="KAK6626207.1"/>
    <property type="molecule type" value="Genomic_DNA"/>
</dbReference>
<sequence length="348" mass="40531">MLNLHVPAKLLTINVLVTTMVFLNMVFHLNGYKLPSQIVFPGSSSIEREIFQGTEIPLNLIRQLNNVSSIRELLDNLIEPSVPENEEFSLAARLGHDEERGSIREGKSATCMPELKTISLKPDRSRTTFYYPSCTRVERCGGCCSHHLLSCQPTEYQYFPMTIVVADYLGGNKLRFRGRKIIEVEAHKKCKCDCKIRPQDCSRYQRYNPDKCQCECANYEDEIRCNSESPMKMWSKESCSCMCREEMECSFGSYFDPFTCSLQFCELNMAYRSEGFSMLGHCFVPMPFFFSLIQMTLKRQRCFSVFLLSTRCDELLSKRVQRGRYWAKRKYLGIPDYDGKYYRVLVRR</sequence>
<evidence type="ECO:0000313" key="8">
    <source>
        <dbReference type="Proteomes" id="UP001372834"/>
    </source>
</evidence>
<evidence type="ECO:0000256" key="1">
    <source>
        <dbReference type="ARBA" id="ARBA00006686"/>
    </source>
</evidence>
<dbReference type="GO" id="GO:0008083">
    <property type="term" value="F:growth factor activity"/>
    <property type="evidence" value="ECO:0007669"/>
    <property type="project" value="UniProtKB-KW"/>
</dbReference>
<keyword evidence="2 4" id="KW-0339">Growth factor</keyword>